<feature type="transmembrane region" description="Helical" evidence="5">
    <location>
        <begin position="196"/>
        <end position="215"/>
    </location>
</feature>
<keyword evidence="2 5" id="KW-1133">Transmembrane helix</keyword>
<feature type="compositionally biased region" description="Polar residues" evidence="4">
    <location>
        <begin position="8"/>
        <end position="27"/>
    </location>
</feature>
<evidence type="ECO:0000256" key="4">
    <source>
        <dbReference type="SAM" id="MobiDB-lite"/>
    </source>
</evidence>
<dbReference type="GO" id="GO:0022857">
    <property type="term" value="F:transmembrane transporter activity"/>
    <property type="evidence" value="ECO:0007669"/>
    <property type="project" value="InterPro"/>
</dbReference>
<feature type="region of interest" description="Disordered" evidence="4">
    <location>
        <begin position="1"/>
        <end position="27"/>
    </location>
</feature>
<evidence type="ECO:0008006" key="8">
    <source>
        <dbReference type="Google" id="ProtNLM"/>
    </source>
</evidence>
<feature type="transmembrane region" description="Helical" evidence="5">
    <location>
        <begin position="38"/>
        <end position="58"/>
    </location>
</feature>
<dbReference type="SUPFAM" id="SSF103473">
    <property type="entry name" value="MFS general substrate transporter"/>
    <property type="match status" value="1"/>
</dbReference>
<feature type="transmembrane region" description="Helical" evidence="5">
    <location>
        <begin position="78"/>
        <end position="98"/>
    </location>
</feature>
<evidence type="ECO:0000256" key="1">
    <source>
        <dbReference type="ARBA" id="ARBA00022692"/>
    </source>
</evidence>
<evidence type="ECO:0000313" key="6">
    <source>
        <dbReference type="EMBL" id="BAF87273.1"/>
    </source>
</evidence>
<dbReference type="Gene3D" id="1.20.1250.20">
    <property type="entry name" value="MFS general substrate transporter like domains"/>
    <property type="match status" value="1"/>
</dbReference>
<sequence>MHEGMRCSPSTGSRLRNERMTGTSAATTDVPPLSGRSWFITGLGIGQICSWGSLYYAFPPIAEAMERELGWSKPETYGAATLGLILAGFAAYPVGSAIDRGHGRFVMAGGSLIAGLLLLGWSQIASLLPFYLCVAGIGIVQAATLYEPAFAVVARRSGSGGARAGITALTLWGGFASTVFIPIVQHLLDTVGWRGTLMVLGGVNLILCATLYALVIDPRADHPERTAPATSAMVGSGIVRGVMRLPAFWALAIALTAYYAAFSAFTFHFYPLLIERGFDTGTVVAAMAIIGPAQVAGRIAIWVFAPKASVRLIGSAVVLVFPVALLALQALPPSFTLVAAVAALYGGANGIMTIVRGLAVPEMLTREAYGAVNGALAAPGTIARAIAPVGAASIWASTGSYDAVVIALVIGACILVIGFWSAALLSVRASRAAI</sequence>
<evidence type="ECO:0000313" key="7">
    <source>
        <dbReference type="Proteomes" id="UP000000270"/>
    </source>
</evidence>
<reference evidence="6 7" key="6">
    <citation type="journal article" date="2011" name="Appl. Environ. Microbiol.">
        <title>Involvement of the azorhizobial chromosome partition gene (parA) in the onset of bacteroid differentiation during Sesbania rostrata stem nodule development.</title>
        <authorList>
            <person name="Liu CT."/>
            <person name="Lee KB."/>
            <person name="Wang YS."/>
            <person name="Peng MH."/>
            <person name="Lee KT."/>
            <person name="Suzuki S."/>
            <person name="Suzuki T."/>
            <person name="Oyaizu H."/>
        </authorList>
    </citation>
    <scope>NUCLEOTIDE SEQUENCE [LARGE SCALE GENOMIC DNA]</scope>
    <source>
        <strain evidence="7">ATCC 43989 / DSM 5975 / JCM 20966 / LMG 6465 / NBRC 14845 / NCIMB 13405 / ORS 571</strain>
    </source>
</reference>
<reference evidence="6 7" key="1">
    <citation type="journal article" date="2007" name="Appl. Environ. Microbiol.">
        <title>Rhizobial factors required for stem nodule maturation and maintenance in Sesbania rostrata-Azorhizobium caulinodans ORS571 symbiosis.</title>
        <authorList>
            <person name="Suzuki S."/>
            <person name="Aono T."/>
            <person name="Lee KB."/>
            <person name="Suzuki T."/>
            <person name="Liu CT."/>
            <person name="Miwa H."/>
            <person name="Wakao S."/>
            <person name="Iki T."/>
            <person name="Oyaizu H."/>
        </authorList>
    </citation>
    <scope>NUCLEOTIDE SEQUENCE [LARGE SCALE GENOMIC DNA]</scope>
    <source>
        <strain evidence="7">ATCC 43989 / DSM 5975 / JCM 20966 / LMG 6465 / NBRC 14845 / NCIMB 13405 / ORS 571</strain>
    </source>
</reference>
<reference evidence="6 7" key="5">
    <citation type="journal article" date="2010" name="Appl. Environ. Microbiol.">
        <title>phrR-like gene praR of Azorhizobium caulinodans ORS571 is essential for symbiosis with Sesbania rostrata and is involved in expression of reb genes.</title>
        <authorList>
            <person name="Akiba N."/>
            <person name="Aono T."/>
            <person name="Toyazaki H."/>
            <person name="Sato S."/>
            <person name="Oyaizu H."/>
        </authorList>
    </citation>
    <scope>NUCLEOTIDE SEQUENCE [LARGE SCALE GENOMIC DNA]</scope>
    <source>
        <strain evidence="7">ATCC 43989 / DSM 5975 / JCM 20966 / LMG 6465 / NBRC 14845 / NCIMB 13405 / ORS 571</strain>
    </source>
</reference>
<gene>
    <name evidence="6" type="ordered locus">AZC_1275</name>
</gene>
<dbReference type="InterPro" id="IPR011701">
    <property type="entry name" value="MFS"/>
</dbReference>
<name>A8I0M5_AZOC5</name>
<feature type="transmembrane region" description="Helical" evidence="5">
    <location>
        <begin position="282"/>
        <end position="305"/>
    </location>
</feature>
<evidence type="ECO:0000256" key="3">
    <source>
        <dbReference type="ARBA" id="ARBA00023136"/>
    </source>
</evidence>
<dbReference type="Pfam" id="PF07690">
    <property type="entry name" value="MFS_1"/>
    <property type="match status" value="1"/>
</dbReference>
<feature type="transmembrane region" description="Helical" evidence="5">
    <location>
        <begin position="105"/>
        <end position="122"/>
    </location>
</feature>
<organism evidence="6 7">
    <name type="scientific">Azorhizobium caulinodans (strain ATCC 43989 / DSM 5975 / JCM 20966 / LMG 6465 / NBRC 14845 / NCIMB 13405 / ORS 571)</name>
    <dbReference type="NCBI Taxonomy" id="438753"/>
    <lineage>
        <taxon>Bacteria</taxon>
        <taxon>Pseudomonadati</taxon>
        <taxon>Pseudomonadota</taxon>
        <taxon>Alphaproteobacteria</taxon>
        <taxon>Hyphomicrobiales</taxon>
        <taxon>Xanthobacteraceae</taxon>
        <taxon>Azorhizobium</taxon>
    </lineage>
</organism>
<feature type="transmembrane region" description="Helical" evidence="5">
    <location>
        <begin position="403"/>
        <end position="427"/>
    </location>
</feature>
<feature type="transmembrane region" description="Helical" evidence="5">
    <location>
        <begin position="312"/>
        <end position="331"/>
    </location>
</feature>
<feature type="transmembrane region" description="Helical" evidence="5">
    <location>
        <begin position="166"/>
        <end position="184"/>
    </location>
</feature>
<proteinExistence type="predicted"/>
<dbReference type="STRING" id="438753.AZC_1275"/>
<feature type="transmembrane region" description="Helical" evidence="5">
    <location>
        <begin position="128"/>
        <end position="154"/>
    </location>
</feature>
<keyword evidence="3 5" id="KW-0472">Membrane</keyword>
<reference evidence="7" key="2">
    <citation type="submission" date="2007-04" db="EMBL/GenBank/DDBJ databases">
        <title>Complete genome sequence of the nitrogen-fixing bacterium Azorhizobium caulinodans ORS571.</title>
        <authorList>
            <person name="Lee K.B."/>
            <person name="Backer P.D."/>
            <person name="Aono T."/>
            <person name="Liu C.T."/>
            <person name="Suzuki S."/>
            <person name="Suzuki T."/>
            <person name="Kaneko T."/>
            <person name="Yamada M."/>
            <person name="Tabata S."/>
            <person name="Kupfer D.M."/>
            <person name="Najar F.Z."/>
            <person name="Wiley G.B."/>
            <person name="Roe B."/>
            <person name="Binnewies T."/>
            <person name="Ussery D."/>
            <person name="Vereecke D."/>
            <person name="Gevers D."/>
            <person name="Holsters M."/>
            <person name="Oyaizu H."/>
        </authorList>
    </citation>
    <scope>NUCLEOTIDE SEQUENCE [LARGE SCALE GENOMIC DNA]</scope>
    <source>
        <strain evidence="7">ATCC 43989 / DSM 5975 / JCM 20966 / LMG 6465 / NBRC 14845 / NCIMB 13405 / ORS 571</strain>
    </source>
</reference>
<feature type="transmembrane region" description="Helical" evidence="5">
    <location>
        <begin position="248"/>
        <end position="270"/>
    </location>
</feature>
<reference evidence="6 7" key="3">
    <citation type="journal article" date="2008" name="BMC Genomics">
        <title>The genome of the versatile nitrogen fixer Azorhizobium caulinodans ORS571.</title>
        <authorList>
            <person name="Lee KB."/>
            <person name="Backer P.D."/>
            <person name="Aono T."/>
            <person name="Liu CT."/>
            <person name="Suzuki S."/>
            <person name="Suzuki T."/>
            <person name="Kaneko T."/>
            <person name="Yamada M."/>
            <person name="Tabata S."/>
            <person name="Kupfer D.M."/>
            <person name="Najar F.Z."/>
            <person name="Wiley G.B."/>
            <person name="Roe B."/>
            <person name="Binnewies T.T."/>
            <person name="Ussery D.W."/>
            <person name="D'Haeze W."/>
            <person name="Herder J.D."/>
            <person name="Gevers D."/>
            <person name="Vereecke D."/>
            <person name="Holsters M."/>
            <person name="Oyaizu H."/>
        </authorList>
    </citation>
    <scope>NUCLEOTIDE SEQUENCE [LARGE SCALE GENOMIC DNA]</scope>
    <source>
        <strain evidence="7">ATCC 43989 / DSM 5975 / JCM 20966 / LMG 6465 / NBRC 14845 / NCIMB 13405 / ORS 571</strain>
    </source>
</reference>
<dbReference type="InterPro" id="IPR050327">
    <property type="entry name" value="Proton-linked_MCT"/>
</dbReference>
<feature type="transmembrane region" description="Helical" evidence="5">
    <location>
        <begin position="371"/>
        <end position="397"/>
    </location>
</feature>
<dbReference type="EMBL" id="AP009384">
    <property type="protein sequence ID" value="BAF87273.1"/>
    <property type="molecule type" value="Genomic_DNA"/>
</dbReference>
<dbReference type="HOGENOM" id="CLU_001265_59_0_5"/>
<keyword evidence="1 5" id="KW-0812">Transmembrane</keyword>
<reference evidence="6 7" key="4">
    <citation type="journal article" date="2009" name="Appl. Environ. Microbiol.">
        <title>Comparative genome-wide transcriptional profiling of Azorhizobium caulinodans ORS571 grown under free-living and symbiotic conditions.</title>
        <authorList>
            <person name="Tsukada S."/>
            <person name="Aono T."/>
            <person name="Akiba N."/>
            <person name="Lee KB."/>
            <person name="Liu CT."/>
            <person name="Toyazaki H."/>
            <person name="Oyaizu H."/>
        </authorList>
    </citation>
    <scope>NUCLEOTIDE SEQUENCE [LARGE SCALE GENOMIC DNA]</scope>
    <source>
        <strain evidence="7">ATCC 43989 / DSM 5975 / JCM 20966 / LMG 6465 / NBRC 14845 / NCIMB 13405 / ORS 571</strain>
    </source>
</reference>
<accession>A8I0M5</accession>
<dbReference type="InterPro" id="IPR036259">
    <property type="entry name" value="MFS_trans_sf"/>
</dbReference>
<dbReference type="PANTHER" id="PTHR11360:SF290">
    <property type="entry name" value="MONOCARBOXYLATE MFS PERMEASE"/>
    <property type="match status" value="1"/>
</dbReference>
<feature type="transmembrane region" description="Helical" evidence="5">
    <location>
        <begin position="337"/>
        <end position="359"/>
    </location>
</feature>
<dbReference type="Proteomes" id="UP000000270">
    <property type="component" value="Chromosome"/>
</dbReference>
<keyword evidence="7" id="KW-1185">Reference proteome</keyword>
<protein>
    <recommendedName>
        <fullName evidence="8">MFS transporter</fullName>
    </recommendedName>
</protein>
<dbReference type="KEGG" id="azc:AZC_1275"/>
<dbReference type="AlphaFoldDB" id="A8I0M5"/>
<evidence type="ECO:0000256" key="2">
    <source>
        <dbReference type="ARBA" id="ARBA00022989"/>
    </source>
</evidence>
<dbReference type="PANTHER" id="PTHR11360">
    <property type="entry name" value="MONOCARBOXYLATE TRANSPORTER"/>
    <property type="match status" value="1"/>
</dbReference>
<dbReference type="eggNOG" id="COG2223">
    <property type="taxonomic scope" value="Bacteria"/>
</dbReference>
<evidence type="ECO:0000256" key="5">
    <source>
        <dbReference type="SAM" id="Phobius"/>
    </source>
</evidence>